<proteinExistence type="predicted"/>
<dbReference type="AlphaFoldDB" id="A0A1I5U8B5"/>
<gene>
    <name evidence="1" type="ORF">SAMN04515668_0808</name>
</gene>
<dbReference type="EMBL" id="FOXS01000001">
    <property type="protein sequence ID" value="SFP91513.1"/>
    <property type="molecule type" value="Genomic_DNA"/>
</dbReference>
<reference evidence="2" key="1">
    <citation type="submission" date="2016-10" db="EMBL/GenBank/DDBJ databases">
        <authorList>
            <person name="Varghese N."/>
            <person name="Submissions S."/>
        </authorList>
    </citation>
    <scope>NUCLEOTIDE SEQUENCE [LARGE SCALE GENOMIC DNA]</scope>
    <source>
        <strain evidence="2">OR362-8,ATCC BAA-1266,JCM 13504</strain>
    </source>
</reference>
<sequence>MEREEMLRKLSMTADFDNQLGYFSLLFTSQNLIYYQRVEQSGYVA</sequence>
<keyword evidence="2" id="KW-1185">Reference proteome</keyword>
<name>A0A1I5U8B5_HYMAR</name>
<protein>
    <submittedName>
        <fullName evidence="1">Uncharacterized protein</fullName>
    </submittedName>
</protein>
<accession>A0A1I5U8B5</accession>
<evidence type="ECO:0000313" key="1">
    <source>
        <dbReference type="EMBL" id="SFP91513.1"/>
    </source>
</evidence>
<dbReference type="Proteomes" id="UP000199029">
    <property type="component" value="Unassembled WGS sequence"/>
</dbReference>
<evidence type="ECO:0000313" key="2">
    <source>
        <dbReference type="Proteomes" id="UP000199029"/>
    </source>
</evidence>
<organism evidence="1 2">
    <name type="scientific">Hymenobacter arizonensis</name>
    <name type="common">Siccationidurans arizonensis</name>
    <dbReference type="NCBI Taxonomy" id="1227077"/>
    <lineage>
        <taxon>Bacteria</taxon>
        <taxon>Pseudomonadati</taxon>
        <taxon>Bacteroidota</taxon>
        <taxon>Cytophagia</taxon>
        <taxon>Cytophagales</taxon>
        <taxon>Hymenobacteraceae</taxon>
        <taxon>Hymenobacter</taxon>
    </lineage>
</organism>